<dbReference type="Pfam" id="PF00431">
    <property type="entry name" value="CUB"/>
    <property type="match status" value="1"/>
</dbReference>
<dbReference type="InterPro" id="IPR052129">
    <property type="entry name" value="Spermadhesin-Link_domain"/>
</dbReference>
<dbReference type="InterPro" id="IPR035914">
    <property type="entry name" value="Sperma_CUB_dom_sf"/>
</dbReference>
<evidence type="ECO:0000256" key="2">
    <source>
        <dbReference type="PROSITE-ProRule" id="PRU00059"/>
    </source>
</evidence>
<dbReference type="RefSeq" id="XP_009168463.1">
    <property type="nucleotide sequence ID" value="XM_009170199.1"/>
</dbReference>
<dbReference type="AlphaFoldDB" id="A0A074ZL59"/>
<feature type="non-terminal residue" evidence="4">
    <location>
        <position position="1"/>
    </location>
</feature>
<dbReference type="KEGG" id="ovi:T265_13726"/>
<dbReference type="InterPro" id="IPR000859">
    <property type="entry name" value="CUB_dom"/>
</dbReference>
<feature type="non-terminal residue" evidence="4">
    <location>
        <position position="113"/>
    </location>
</feature>
<accession>A0A074ZL59</accession>
<name>A0A074ZL59_OPIVI</name>
<dbReference type="OrthoDB" id="10009301at2759"/>
<dbReference type="EMBL" id="KL596714">
    <property type="protein sequence ID" value="KER27801.1"/>
    <property type="molecule type" value="Genomic_DNA"/>
</dbReference>
<dbReference type="STRING" id="6198.A0A074ZL59"/>
<feature type="domain" description="CUB" evidence="3">
    <location>
        <begin position="4"/>
        <end position="113"/>
    </location>
</feature>
<gene>
    <name evidence="4" type="ORF">T265_13726</name>
</gene>
<comment type="caution">
    <text evidence="2">Lacks conserved residue(s) required for the propagation of feature annotation.</text>
</comment>
<dbReference type="PANTHER" id="PTHR46908">
    <property type="entry name" value="CUBILIN-LIKE PROTEIN"/>
    <property type="match status" value="1"/>
</dbReference>
<keyword evidence="1" id="KW-1015">Disulfide bond</keyword>
<dbReference type="SUPFAM" id="SSF49854">
    <property type="entry name" value="Spermadhesin, CUB domain"/>
    <property type="match status" value="1"/>
</dbReference>
<evidence type="ECO:0000256" key="1">
    <source>
        <dbReference type="ARBA" id="ARBA00023157"/>
    </source>
</evidence>
<dbReference type="Gene3D" id="2.60.120.290">
    <property type="entry name" value="Spermadhesin, CUB domain"/>
    <property type="match status" value="1"/>
</dbReference>
<evidence type="ECO:0000313" key="5">
    <source>
        <dbReference type="Proteomes" id="UP000054324"/>
    </source>
</evidence>
<dbReference type="Proteomes" id="UP000054324">
    <property type="component" value="Unassembled WGS sequence"/>
</dbReference>
<dbReference type="CTD" id="20327893"/>
<evidence type="ECO:0000259" key="3">
    <source>
        <dbReference type="PROSITE" id="PS01180"/>
    </source>
</evidence>
<sequence length="113" mass="12839">TVDCNYTLEGSRGTLNSPNYPRNYPKNVSCTWTILKPEIQSILRFHDFHVEGHEDCAKDFVDVYIGTGSNATIYRSFCNSYKPPLISFADDVIITFRSDADVEDRGFNASYEP</sequence>
<organism evidence="4 5">
    <name type="scientific">Opisthorchis viverrini</name>
    <name type="common">Southeast Asian liver fluke</name>
    <dbReference type="NCBI Taxonomy" id="6198"/>
    <lineage>
        <taxon>Eukaryota</taxon>
        <taxon>Metazoa</taxon>
        <taxon>Spiralia</taxon>
        <taxon>Lophotrochozoa</taxon>
        <taxon>Platyhelminthes</taxon>
        <taxon>Trematoda</taxon>
        <taxon>Digenea</taxon>
        <taxon>Opisthorchiida</taxon>
        <taxon>Opisthorchiata</taxon>
        <taxon>Opisthorchiidae</taxon>
        <taxon>Opisthorchis</taxon>
    </lineage>
</organism>
<protein>
    <recommendedName>
        <fullName evidence="3">CUB domain-containing protein</fullName>
    </recommendedName>
</protein>
<reference evidence="4 5" key="1">
    <citation type="submission" date="2013-11" db="EMBL/GenBank/DDBJ databases">
        <title>Opisthorchis viverrini - life in the bile duct.</title>
        <authorList>
            <person name="Young N.D."/>
            <person name="Nagarajan N."/>
            <person name="Lin S.J."/>
            <person name="Korhonen P.K."/>
            <person name="Jex A.R."/>
            <person name="Hall R.S."/>
            <person name="Safavi-Hemami H."/>
            <person name="Kaewkong W."/>
            <person name="Bertrand D."/>
            <person name="Gao S."/>
            <person name="Seet Q."/>
            <person name="Wongkham S."/>
            <person name="Teh B.T."/>
            <person name="Wongkham C."/>
            <person name="Intapan P.M."/>
            <person name="Maleewong W."/>
            <person name="Yang X."/>
            <person name="Hu M."/>
            <person name="Wang Z."/>
            <person name="Hofmann A."/>
            <person name="Sternberg P.W."/>
            <person name="Tan P."/>
            <person name="Wang J."/>
            <person name="Gasser R.B."/>
        </authorList>
    </citation>
    <scope>NUCLEOTIDE SEQUENCE [LARGE SCALE GENOMIC DNA]</scope>
</reference>
<dbReference type="FunFam" id="2.60.120.290:FF:000013">
    <property type="entry name" value="Membrane frizzled-related protein"/>
    <property type="match status" value="1"/>
</dbReference>
<dbReference type="PANTHER" id="PTHR46908:SF8">
    <property type="entry name" value="C-TYPE LECTIN DOMAIN-CONTAINING PROTEIN"/>
    <property type="match status" value="1"/>
</dbReference>
<keyword evidence="5" id="KW-1185">Reference proteome</keyword>
<dbReference type="PROSITE" id="PS01180">
    <property type="entry name" value="CUB"/>
    <property type="match status" value="1"/>
</dbReference>
<dbReference type="SMART" id="SM00042">
    <property type="entry name" value="CUB"/>
    <property type="match status" value="1"/>
</dbReference>
<dbReference type="CDD" id="cd00041">
    <property type="entry name" value="CUB"/>
    <property type="match status" value="1"/>
</dbReference>
<dbReference type="GeneID" id="20327893"/>
<evidence type="ECO:0000313" key="4">
    <source>
        <dbReference type="EMBL" id="KER27801.1"/>
    </source>
</evidence>
<proteinExistence type="predicted"/>